<reference evidence="1 2" key="1">
    <citation type="submission" date="2014-03" db="EMBL/GenBank/DDBJ databases">
        <title>Genomics of Bifidobacteria.</title>
        <authorList>
            <person name="Ventura M."/>
            <person name="Milani C."/>
            <person name="Lugli G.A."/>
        </authorList>
    </citation>
    <scope>NUCLEOTIDE SEQUENCE [LARGE SCALE GENOMIC DNA]</scope>
    <source>
        <strain evidence="1 2">LMG 21816</strain>
    </source>
</reference>
<name>A0A7V8HRA9_9BIFI</name>
<comment type="caution">
    <text evidence="1">The sequence shown here is derived from an EMBL/GenBank/DDBJ whole genome shotgun (WGS) entry which is preliminary data.</text>
</comment>
<dbReference type="PANTHER" id="PTHR40396">
    <property type="entry name" value="ATPASE-LIKE PROTEIN"/>
    <property type="match status" value="1"/>
</dbReference>
<dbReference type="PANTHER" id="PTHR40396:SF1">
    <property type="entry name" value="ATPASE AAA-TYPE CORE DOMAIN-CONTAINING PROTEIN"/>
    <property type="match status" value="1"/>
</dbReference>
<sequence>MRIVALELNHIRNVGHGQITFDDLPSGGSMTGLYGQNGSGKTAVVDVIAILKQLVQGEGLGQYSSDVIDVLSENATITAVIKTGNMYVEYSITLGRDVDDEQKRAIVNEESIRLGTQPDKLGRVILRHRATDGGFSWYPAYLRRTVNAIDHLDNDLRRAEEHAYGTHRSFIFTSIRDPKGKDTEIPSILRMCDAIRDDQNASERTKTYTEKTVRPFANMLEDMRRSARDNVYVSKTDRGALATVWCVPLESSGTGRNRLLDLATGELVSRTEAEAVQSSLAVHNSVLPSIIPGLHISAVTTPAPMSDEGEERVMMQFVSNRGGRTVPFRCESEGVIRLTGMLSYLIHAYNDPDALVAVDEIDTGVYELLLGDLLKQMSEDMKGQLVFTAHNLRALETIPASCVRVTTTNPQKRYTKLHVKQSNNNRRKYLLDALLGAEGDDLYDRPTPGMFGNALYWAGHPQEMQQILSEDSEDIDETADA</sequence>
<dbReference type="Proteomes" id="UP000029109">
    <property type="component" value="Unassembled WGS sequence"/>
</dbReference>
<proteinExistence type="predicted"/>
<accession>A0A7V8HRA9</accession>
<organism evidence="1 2">
    <name type="scientific">Bifidobacterium pullorum</name>
    <dbReference type="NCBI Taxonomy" id="78448"/>
    <lineage>
        <taxon>Bacteria</taxon>
        <taxon>Bacillati</taxon>
        <taxon>Actinomycetota</taxon>
        <taxon>Actinomycetes</taxon>
        <taxon>Bifidobacteriales</taxon>
        <taxon>Bifidobacteriaceae</taxon>
        <taxon>Bifidobacterium</taxon>
    </lineage>
</organism>
<dbReference type="SUPFAM" id="SSF52540">
    <property type="entry name" value="P-loop containing nucleoside triphosphate hydrolases"/>
    <property type="match status" value="1"/>
</dbReference>
<evidence type="ECO:0000313" key="2">
    <source>
        <dbReference type="Proteomes" id="UP000029109"/>
    </source>
</evidence>
<dbReference type="Gene3D" id="3.40.50.300">
    <property type="entry name" value="P-loop containing nucleotide triphosphate hydrolases"/>
    <property type="match status" value="1"/>
</dbReference>
<dbReference type="AlphaFoldDB" id="A0A7V8HRA9"/>
<gene>
    <name evidence="1" type="ORF">BPULL_0945</name>
</gene>
<protein>
    <submittedName>
        <fullName evidence="1">DNA repair ATPase</fullName>
    </submittedName>
</protein>
<dbReference type="InterPro" id="IPR027417">
    <property type="entry name" value="P-loop_NTPase"/>
</dbReference>
<dbReference type="EMBL" id="JGZJ01000005">
    <property type="protein sequence ID" value="KFI83660.1"/>
    <property type="molecule type" value="Genomic_DNA"/>
</dbReference>
<evidence type="ECO:0000313" key="1">
    <source>
        <dbReference type="EMBL" id="KFI83660.1"/>
    </source>
</evidence>